<feature type="compositionally biased region" description="Pro residues" evidence="2">
    <location>
        <begin position="493"/>
        <end position="505"/>
    </location>
</feature>
<evidence type="ECO:0000313" key="5">
    <source>
        <dbReference type="RefSeq" id="XP_008570048.1"/>
    </source>
</evidence>
<dbReference type="InterPro" id="IPR019025">
    <property type="entry name" value="Cordon-bleu_ubiquitin_domain"/>
</dbReference>
<evidence type="ECO:0000256" key="2">
    <source>
        <dbReference type="SAM" id="MobiDB-lite"/>
    </source>
</evidence>
<feature type="compositionally biased region" description="Basic and acidic residues" evidence="2">
    <location>
        <begin position="1046"/>
        <end position="1055"/>
    </location>
</feature>
<dbReference type="Gene3D" id="3.10.20.90">
    <property type="entry name" value="Phosphatidylinositol 3-kinase Catalytic Subunit, Chain A, domain 1"/>
    <property type="match status" value="1"/>
</dbReference>
<feature type="compositionally biased region" description="Basic and acidic residues" evidence="2">
    <location>
        <begin position="459"/>
        <end position="468"/>
    </location>
</feature>
<evidence type="ECO:0000256" key="1">
    <source>
        <dbReference type="SAM" id="Coils"/>
    </source>
</evidence>
<feature type="region of interest" description="Disordered" evidence="2">
    <location>
        <begin position="944"/>
        <end position="990"/>
    </location>
</feature>
<sequence>MVNGHKSCRHVIPDKLLEIEFLCPGYLMSKHLQEDCSATESKVHPGLRLLLVDLLTGMWQEVDRSVDSGSSEQVLAVELGQDLTDHRTPPRHQSRKMKARAPPPPGKPAALSVHGEQNPPCDMALGPQQNLIHMKEGLRDTTVDVTVVLPSGQEKRSVLSGSHAMMDLLVELCLQNHLNPSHHALEIRSSETQQPLSFKPNTLVGTLNVHTVFLKEKVPEEKVKPGLPKVPEKSVRLVVNYLRTQKAVVRVSPEVPLQNILPVICAKCEVSPEHIVLLRDNIDGEELELSKSLNELGIKELYAWDNRRDTFRKSSLGNDETDKEKKKILGFFKVKKRSNSKTEQLGLSGVESDEDTLKSASLGRGLNGCLTTPNSPTVHSRSIMLGPSLSLGSISAVSVKSEMKKRRAPPPPGSGPAVQDKALEKLSLGSQIDLQKKKRRAPAPPPPQPPPPSPLVPNRTEDKEENRRSTVGVGGRQVPQKPPRGTARGPPQLVLPPPPPYPPPDTDVMEPLSFPGEGAGSEASDLRPRLSLPLAPSGHCGMDGTPPAPSEAEETVSVSSCFASEDTTEDSGVMSSPSDIISLDSQHDSLKSKDRWATDQEDCSDQDLAGTPELGPQKSPSWERIGCGNSHPRTEKTATITNDDEDPFIAGQFHKTLAELDADLEEMEESYETDTSSLTTSLHGVSNHCTQDNVAPDSDAAAIPVTFIGEVSDDPADEGLFSNRNNNAGSFDTKGAVGRRAQAQPFQEHSQQQHVTTREEVPDPNPPSPGTGKGMLLALSNTCKNGNSIERGPQVTSALKPHMDDQNAKEKGKEHSPADSERTRATKTVRPQPMNGQVGNNKSATWVAPSWCQRGQNTGPSYGLKHGLTTYKIVPPKSEMRCYDRDVSLSTGAIKIDELGNLVSPHVNCHRTISLSSSLVDTEAQPTGKAKEFWRCNSMEKPWGWPAESPAPRPACTTTPAQPQPQESRLQAGPKPTPPQQPNHQEEGRRQPPMAIACHMAMPAANTTEVTFLKPQRRTSSQYVASAIAKRIGTPKVHANVVEKHSNAAKGHEGRAPALTGQPVTGKDGTTPSLDSEAQGRRDGTKWPCISPPNNNHKELAAGARPGGEVSRPFGKSSTQAGPAGVHKSSCFPLVTSSQRDHVSVGQSCGFSGKQSTSNQRSSSASNPKCTLDRTNPPLPCAADARTPGRVLANSSQRVPASREPLHSPKVFSASSHIILEREEKPNLVSTDVHETDGTLPPSIFGPKKKFKPVVQRPPPKDTSLHSALMEAIHSAGGKDSLRKTSEHVLEAGPKKPSYTESGSERSALLAAIRGHSGACSLKKVSSSVSEELQSFRDAALSPQGLEDPRQDLGLPPPPALPPPPPLASQTLSTSKTASRFSTGTLGSPVDARQALMDAIRSGTGAARLRKVPLLV</sequence>
<keyword evidence="4" id="KW-1185">Reference proteome</keyword>
<feature type="compositionally biased region" description="Pro residues" evidence="2">
    <location>
        <begin position="442"/>
        <end position="455"/>
    </location>
</feature>
<dbReference type="SMART" id="SM00246">
    <property type="entry name" value="WH2"/>
    <property type="match status" value="3"/>
</dbReference>
<feature type="compositionally biased region" description="Pro residues" evidence="2">
    <location>
        <begin position="1355"/>
        <end position="1367"/>
    </location>
</feature>
<dbReference type="Proteomes" id="UP000694923">
    <property type="component" value="Unplaced"/>
</dbReference>
<feature type="compositionally biased region" description="Basic and acidic residues" evidence="2">
    <location>
        <begin position="802"/>
        <end position="824"/>
    </location>
</feature>
<dbReference type="Pfam" id="PF09469">
    <property type="entry name" value="Cobl"/>
    <property type="match status" value="1"/>
</dbReference>
<accession>A0ABM0QNV7</accession>
<feature type="region of interest" description="Disordered" evidence="2">
    <location>
        <begin position="400"/>
        <end position="419"/>
    </location>
</feature>
<evidence type="ECO:0000313" key="4">
    <source>
        <dbReference type="Proteomes" id="UP000694923"/>
    </source>
</evidence>
<protein>
    <submittedName>
        <fullName evidence="5">Protein cordon-bleu</fullName>
    </submittedName>
</protein>
<dbReference type="PROSITE" id="PS51082">
    <property type="entry name" value="WH2"/>
    <property type="match status" value="3"/>
</dbReference>
<feature type="domain" description="WH2" evidence="3">
    <location>
        <begin position="1392"/>
        <end position="1412"/>
    </location>
</feature>
<feature type="coiled-coil region" evidence="1">
    <location>
        <begin position="650"/>
        <end position="677"/>
    </location>
</feature>
<feature type="region of interest" description="Disordered" evidence="2">
    <location>
        <begin position="802"/>
        <end position="841"/>
    </location>
</feature>
<proteinExistence type="predicted"/>
<feature type="region of interest" description="Disordered" evidence="2">
    <location>
        <begin position="1343"/>
        <end position="1388"/>
    </location>
</feature>
<evidence type="ECO:0000259" key="3">
    <source>
        <dbReference type="PROSITE" id="PS51082"/>
    </source>
</evidence>
<dbReference type="PANTHER" id="PTHR47008">
    <property type="entry name" value="PROTEIN CORDON-BLEU"/>
    <property type="match status" value="1"/>
</dbReference>
<feature type="region of interest" description="Disordered" evidence="2">
    <location>
        <begin position="1237"/>
        <end position="1263"/>
    </location>
</feature>
<feature type="compositionally biased region" description="Polar residues" evidence="2">
    <location>
        <begin position="744"/>
        <end position="755"/>
    </location>
</feature>
<reference evidence="5" key="1">
    <citation type="submission" date="2025-08" db="UniProtKB">
        <authorList>
            <consortium name="RefSeq"/>
        </authorList>
    </citation>
    <scope>IDENTIFICATION</scope>
</reference>
<dbReference type="CDD" id="cd21799">
    <property type="entry name" value="WH2_Wa_Cobl"/>
    <property type="match status" value="1"/>
</dbReference>
<feature type="compositionally biased region" description="Basic residues" evidence="2">
    <location>
        <begin position="89"/>
        <end position="99"/>
    </location>
</feature>
<dbReference type="GeneID" id="103589779"/>
<feature type="compositionally biased region" description="Polar residues" evidence="2">
    <location>
        <begin position="1369"/>
        <end position="1386"/>
    </location>
</feature>
<feature type="region of interest" description="Disordered" evidence="2">
    <location>
        <begin position="714"/>
        <end position="778"/>
    </location>
</feature>
<dbReference type="InterPro" id="IPR003124">
    <property type="entry name" value="WH2_dom"/>
</dbReference>
<feature type="region of interest" description="Disordered" evidence="2">
    <location>
        <begin position="434"/>
        <end position="647"/>
    </location>
</feature>
<feature type="compositionally biased region" description="Low complexity" evidence="2">
    <location>
        <begin position="1152"/>
        <end position="1166"/>
    </location>
</feature>
<dbReference type="PANTHER" id="PTHR47008:SF1">
    <property type="entry name" value="PROTEIN CORDON-BLEU"/>
    <property type="match status" value="1"/>
</dbReference>
<dbReference type="CDD" id="cd21801">
    <property type="entry name" value="WH2_Wc_Cobl"/>
    <property type="match status" value="1"/>
</dbReference>
<keyword evidence="1" id="KW-0175">Coiled coil</keyword>
<gene>
    <name evidence="5" type="primary">COBL</name>
</gene>
<name>A0ABM0QNV7_GALVR</name>
<feature type="region of interest" description="Disordered" evidence="2">
    <location>
        <begin position="1144"/>
        <end position="1186"/>
    </location>
</feature>
<feature type="region of interest" description="Disordered" evidence="2">
    <location>
        <begin position="1046"/>
        <end position="1127"/>
    </location>
</feature>
<feature type="region of interest" description="Disordered" evidence="2">
    <location>
        <begin position="81"/>
        <end position="115"/>
    </location>
</feature>
<dbReference type="RefSeq" id="XP_008570048.1">
    <property type="nucleotide sequence ID" value="XM_008571826.1"/>
</dbReference>
<feature type="domain" description="WH2" evidence="3">
    <location>
        <begin position="1305"/>
        <end position="1325"/>
    </location>
</feature>
<dbReference type="Pfam" id="PF02205">
    <property type="entry name" value="WH2"/>
    <property type="match status" value="2"/>
</dbReference>
<feature type="domain" description="WH2" evidence="3">
    <location>
        <begin position="1265"/>
        <end position="1285"/>
    </location>
</feature>
<feature type="compositionally biased region" description="Low complexity" evidence="2">
    <location>
        <begin position="954"/>
        <end position="966"/>
    </location>
</feature>
<organism evidence="4 5">
    <name type="scientific">Galeopterus variegatus</name>
    <name type="common">Malayan flying lemur</name>
    <name type="synonym">Cynocephalus variegatus</name>
    <dbReference type="NCBI Taxonomy" id="482537"/>
    <lineage>
        <taxon>Eukaryota</taxon>
        <taxon>Metazoa</taxon>
        <taxon>Chordata</taxon>
        <taxon>Craniata</taxon>
        <taxon>Vertebrata</taxon>
        <taxon>Euteleostomi</taxon>
        <taxon>Mammalia</taxon>
        <taxon>Eutheria</taxon>
        <taxon>Euarchontoglires</taxon>
        <taxon>Dermoptera</taxon>
        <taxon>Cynocephalidae</taxon>
        <taxon>Galeopterus</taxon>
    </lineage>
</organism>
<feature type="compositionally biased region" description="Basic and acidic residues" evidence="2">
    <location>
        <begin position="585"/>
        <end position="598"/>
    </location>
</feature>
<dbReference type="InterPro" id="IPR039895">
    <property type="entry name" value="COBL-like"/>
</dbReference>